<dbReference type="GO" id="GO:0016872">
    <property type="term" value="F:intramolecular lyase activity"/>
    <property type="evidence" value="ECO:0007669"/>
    <property type="project" value="InterPro"/>
</dbReference>
<feature type="compositionally biased region" description="Basic and acidic residues" evidence="1">
    <location>
        <begin position="40"/>
        <end position="49"/>
    </location>
</feature>
<dbReference type="PANTHER" id="PTHR47589">
    <property type="entry name" value="FATTY-ACID-BINDING PROTEIN 1"/>
    <property type="match status" value="1"/>
</dbReference>
<dbReference type="Gene3D" id="3.50.70.10">
    <property type="match status" value="1"/>
</dbReference>
<gene>
    <name evidence="3" type="ORF">DLAC_11160</name>
</gene>
<feature type="compositionally biased region" description="Low complexity" evidence="1">
    <location>
        <begin position="50"/>
        <end position="61"/>
    </location>
</feature>
<dbReference type="STRING" id="361077.A0A151Z3B2"/>
<organism evidence="3 4">
    <name type="scientific">Tieghemostelium lacteum</name>
    <name type="common">Slime mold</name>
    <name type="synonym">Dictyostelium lacteum</name>
    <dbReference type="NCBI Taxonomy" id="361077"/>
    <lineage>
        <taxon>Eukaryota</taxon>
        <taxon>Amoebozoa</taxon>
        <taxon>Evosea</taxon>
        <taxon>Eumycetozoa</taxon>
        <taxon>Dictyostelia</taxon>
        <taxon>Dictyosteliales</taxon>
        <taxon>Raperosteliaceae</taxon>
        <taxon>Tieghemostelium</taxon>
    </lineage>
</organism>
<evidence type="ECO:0000256" key="1">
    <source>
        <dbReference type="SAM" id="MobiDB-lite"/>
    </source>
</evidence>
<evidence type="ECO:0000313" key="3">
    <source>
        <dbReference type="EMBL" id="KYQ88452.1"/>
    </source>
</evidence>
<dbReference type="OMA" id="ANCFFDF"/>
<evidence type="ECO:0000259" key="2">
    <source>
        <dbReference type="Pfam" id="PF16035"/>
    </source>
</evidence>
<reference evidence="3 4" key="1">
    <citation type="submission" date="2015-12" db="EMBL/GenBank/DDBJ databases">
        <title>Dictyostelia acquired genes for synthesis and detection of signals that induce cell-type specialization by lateral gene transfer from prokaryotes.</title>
        <authorList>
            <person name="Gloeckner G."/>
            <person name="Schaap P."/>
        </authorList>
    </citation>
    <scope>NUCLEOTIDE SEQUENCE [LARGE SCALE GENOMIC DNA]</scope>
    <source>
        <strain evidence="3 4">TK</strain>
    </source>
</reference>
<proteinExistence type="predicted"/>
<dbReference type="InterPro" id="IPR016089">
    <property type="entry name" value="Chalcone_isomerase_bundle_sf"/>
</dbReference>
<sequence length="318" mass="36817">MSRVNWLNQSIRLLHRTTTNKINVNSSIFGGGSILPIKSKSHENNDKHYNNNYSNNSNNTKNNDRKYLIGGGSASILMLGAGYIICQECFEESEHHVTQVSTRFQYPKVLNKEENLYYRLICIGQRKMRFLNIGLYSVGIYINSDIAKVKLEEVLLLEKEQFCKNREEIKDKILERGIGVSIKIRPTKKVHWDHLYNGLQNPLIMILLKKHNMSLNEIDVLLNELRSAMPSNKEIPTTCQIDFVKKEGTNGQSGALLVLYNEKPIKEIQDRRLSDALFDFYLGDHSKLPDVRDKFFENLWLITREQQPNKVHISNFGF</sequence>
<dbReference type="InterPro" id="IPR036298">
    <property type="entry name" value="Chalcone_isomerase_sf"/>
</dbReference>
<dbReference type="Proteomes" id="UP000076078">
    <property type="component" value="Unassembled WGS sequence"/>
</dbReference>
<dbReference type="InterPro" id="IPR016088">
    <property type="entry name" value="Chalcone_isomerase_3-sand"/>
</dbReference>
<dbReference type="AlphaFoldDB" id="A0A151Z3B2"/>
<feature type="region of interest" description="Disordered" evidence="1">
    <location>
        <begin position="40"/>
        <end position="61"/>
    </location>
</feature>
<dbReference type="OrthoDB" id="18193at2759"/>
<comment type="caution">
    <text evidence="3">The sequence shown here is derived from an EMBL/GenBank/DDBJ whole genome shotgun (WGS) entry which is preliminary data.</text>
</comment>
<dbReference type="Pfam" id="PF16035">
    <property type="entry name" value="Chalcone_2"/>
    <property type="match status" value="1"/>
</dbReference>
<dbReference type="EMBL" id="LODT01000051">
    <property type="protein sequence ID" value="KYQ88452.1"/>
    <property type="molecule type" value="Genomic_DNA"/>
</dbReference>
<dbReference type="InParanoid" id="A0A151Z3B2"/>
<protein>
    <recommendedName>
        <fullName evidence="2">Chalcone isomerase domain-containing protein</fullName>
    </recommendedName>
</protein>
<dbReference type="SUPFAM" id="SSF54626">
    <property type="entry name" value="Chalcone isomerase"/>
    <property type="match status" value="1"/>
</dbReference>
<evidence type="ECO:0000313" key="4">
    <source>
        <dbReference type="Proteomes" id="UP000076078"/>
    </source>
</evidence>
<dbReference type="InterPro" id="IPR044228">
    <property type="entry name" value="FAP1"/>
</dbReference>
<dbReference type="InterPro" id="IPR016087">
    <property type="entry name" value="Chalcone_isomerase"/>
</dbReference>
<keyword evidence="4" id="KW-1185">Reference proteome</keyword>
<feature type="domain" description="Chalcone isomerase" evidence="2">
    <location>
        <begin position="118"/>
        <end position="295"/>
    </location>
</feature>
<name>A0A151Z3B2_TIELA</name>
<accession>A0A151Z3B2</accession>
<dbReference type="PANTHER" id="PTHR47589:SF5">
    <property type="entry name" value="CHALCONE ISOMERASE DOMAIN-CONTAINING PROTEIN"/>
    <property type="match status" value="1"/>
</dbReference>
<dbReference type="Gene3D" id="1.10.890.20">
    <property type="match status" value="1"/>
</dbReference>